<reference evidence="1" key="2">
    <citation type="submission" date="2020-11" db="EMBL/GenBank/DDBJ databases">
        <authorList>
            <person name="McCartney M.A."/>
            <person name="Auch B."/>
            <person name="Kono T."/>
            <person name="Mallez S."/>
            <person name="Becker A."/>
            <person name="Gohl D.M."/>
            <person name="Silverstein K.A.T."/>
            <person name="Koren S."/>
            <person name="Bechman K.B."/>
            <person name="Herman A."/>
            <person name="Abrahante J.E."/>
            <person name="Garbe J."/>
        </authorList>
    </citation>
    <scope>NUCLEOTIDE SEQUENCE</scope>
    <source>
        <strain evidence="1">Duluth1</strain>
        <tissue evidence="1">Whole animal</tissue>
    </source>
</reference>
<dbReference type="AlphaFoldDB" id="A0A9D4K580"/>
<organism evidence="1 2">
    <name type="scientific">Dreissena polymorpha</name>
    <name type="common">Zebra mussel</name>
    <name type="synonym">Mytilus polymorpha</name>
    <dbReference type="NCBI Taxonomy" id="45954"/>
    <lineage>
        <taxon>Eukaryota</taxon>
        <taxon>Metazoa</taxon>
        <taxon>Spiralia</taxon>
        <taxon>Lophotrochozoa</taxon>
        <taxon>Mollusca</taxon>
        <taxon>Bivalvia</taxon>
        <taxon>Autobranchia</taxon>
        <taxon>Heteroconchia</taxon>
        <taxon>Euheterodonta</taxon>
        <taxon>Imparidentia</taxon>
        <taxon>Neoheterodontei</taxon>
        <taxon>Myida</taxon>
        <taxon>Dreissenoidea</taxon>
        <taxon>Dreissenidae</taxon>
        <taxon>Dreissena</taxon>
    </lineage>
</organism>
<name>A0A9D4K580_DREPO</name>
<evidence type="ECO:0000313" key="1">
    <source>
        <dbReference type="EMBL" id="KAH3833157.1"/>
    </source>
</evidence>
<comment type="caution">
    <text evidence="1">The sequence shown here is derived from an EMBL/GenBank/DDBJ whole genome shotgun (WGS) entry which is preliminary data.</text>
</comment>
<accession>A0A9D4K580</accession>
<dbReference type="Proteomes" id="UP000828390">
    <property type="component" value="Unassembled WGS sequence"/>
</dbReference>
<reference evidence="1" key="1">
    <citation type="journal article" date="2019" name="bioRxiv">
        <title>The Genome of the Zebra Mussel, Dreissena polymorpha: A Resource for Invasive Species Research.</title>
        <authorList>
            <person name="McCartney M.A."/>
            <person name="Auch B."/>
            <person name="Kono T."/>
            <person name="Mallez S."/>
            <person name="Zhang Y."/>
            <person name="Obille A."/>
            <person name="Becker A."/>
            <person name="Abrahante J.E."/>
            <person name="Garbe J."/>
            <person name="Badalamenti J.P."/>
            <person name="Herman A."/>
            <person name="Mangelson H."/>
            <person name="Liachko I."/>
            <person name="Sullivan S."/>
            <person name="Sone E.D."/>
            <person name="Koren S."/>
            <person name="Silverstein K.A.T."/>
            <person name="Beckman K.B."/>
            <person name="Gohl D.M."/>
        </authorList>
    </citation>
    <scope>NUCLEOTIDE SEQUENCE</scope>
    <source>
        <strain evidence="1">Duluth1</strain>
        <tissue evidence="1">Whole animal</tissue>
    </source>
</reference>
<evidence type="ECO:0000313" key="2">
    <source>
        <dbReference type="Proteomes" id="UP000828390"/>
    </source>
</evidence>
<sequence>MMFINPYIGRVTATKLITLHPMETRTVTGFVRKIKNTDATITEALEDEHSHSVIVCPRVVTVNNAGRNARIPVRICNVTARPIKIKARQSLCQLNEVHVLREAPVFEPLTAAIQTKTATEKKRKAEDGNIKDQYGVNLEQTDLTDDEKNQVYKLFQKYDAICTKHPPDLGHTSTVKLSIKLNNNTPFKEPY</sequence>
<gene>
    <name evidence="1" type="ORF">DPMN_106458</name>
</gene>
<protein>
    <submittedName>
        <fullName evidence="1">Uncharacterized protein</fullName>
    </submittedName>
</protein>
<keyword evidence="2" id="KW-1185">Reference proteome</keyword>
<dbReference type="EMBL" id="JAIWYP010000004">
    <property type="protein sequence ID" value="KAH3833157.1"/>
    <property type="molecule type" value="Genomic_DNA"/>
</dbReference>
<proteinExistence type="predicted"/>